<sequence>MSFKAGNKRKHCRDTESSEATCVVLSGSAGEGGLDATPLQPAKARGRPSDVASPPKKKLKDDSSDNDSQAGDVSSPEGDPSDDSKNSAADRSADESGAEAATDGGIEALATVTRNASRCLRLLTADEKQIISKGWRSKVYGHFKVPELIAGPKGSYIYRFVCKRCPSKHVNRADYKYLTGNLKHHVDSCKPNDTPKGEKI</sequence>
<protein>
    <submittedName>
        <fullName evidence="2">Uncharacterized protein</fullName>
    </submittedName>
</protein>
<feature type="region of interest" description="Disordered" evidence="1">
    <location>
        <begin position="27"/>
        <end position="102"/>
    </location>
</feature>
<dbReference type="GeneID" id="19417428"/>
<organism evidence="2 3">
    <name type="scientific">Trametes versicolor (strain FP-101664)</name>
    <name type="common">White-rot fungus</name>
    <name type="synonym">Coriolus versicolor</name>
    <dbReference type="NCBI Taxonomy" id="717944"/>
    <lineage>
        <taxon>Eukaryota</taxon>
        <taxon>Fungi</taxon>
        <taxon>Dikarya</taxon>
        <taxon>Basidiomycota</taxon>
        <taxon>Agaricomycotina</taxon>
        <taxon>Agaricomycetes</taxon>
        <taxon>Polyporales</taxon>
        <taxon>Polyporaceae</taxon>
        <taxon>Trametes</taxon>
    </lineage>
</organism>
<proteinExistence type="predicted"/>
<dbReference type="Proteomes" id="UP000054317">
    <property type="component" value="Unassembled WGS sequence"/>
</dbReference>
<feature type="compositionally biased region" description="Basic residues" evidence="1">
    <location>
        <begin position="1"/>
        <end position="12"/>
    </location>
</feature>
<feature type="region of interest" description="Disordered" evidence="1">
    <location>
        <begin position="1"/>
        <end position="20"/>
    </location>
</feature>
<evidence type="ECO:0000313" key="2">
    <source>
        <dbReference type="EMBL" id="EIW51452.1"/>
    </source>
</evidence>
<evidence type="ECO:0000256" key="1">
    <source>
        <dbReference type="SAM" id="MobiDB-lite"/>
    </source>
</evidence>
<dbReference type="EMBL" id="JH711802">
    <property type="protein sequence ID" value="EIW51452.1"/>
    <property type="molecule type" value="Genomic_DNA"/>
</dbReference>
<dbReference type="RefSeq" id="XP_008045652.1">
    <property type="nucleotide sequence ID" value="XM_008047461.1"/>
</dbReference>
<dbReference type="KEGG" id="tvs:TRAVEDRAFT_54541"/>
<reference evidence="3" key="1">
    <citation type="journal article" date="2012" name="Science">
        <title>The Paleozoic origin of enzymatic lignin decomposition reconstructed from 31 fungal genomes.</title>
        <authorList>
            <person name="Floudas D."/>
            <person name="Binder M."/>
            <person name="Riley R."/>
            <person name="Barry K."/>
            <person name="Blanchette R.A."/>
            <person name="Henrissat B."/>
            <person name="Martinez A.T."/>
            <person name="Otillar R."/>
            <person name="Spatafora J.W."/>
            <person name="Yadav J.S."/>
            <person name="Aerts A."/>
            <person name="Benoit I."/>
            <person name="Boyd A."/>
            <person name="Carlson A."/>
            <person name="Copeland A."/>
            <person name="Coutinho P.M."/>
            <person name="de Vries R.P."/>
            <person name="Ferreira P."/>
            <person name="Findley K."/>
            <person name="Foster B."/>
            <person name="Gaskell J."/>
            <person name="Glotzer D."/>
            <person name="Gorecki P."/>
            <person name="Heitman J."/>
            <person name="Hesse C."/>
            <person name="Hori C."/>
            <person name="Igarashi K."/>
            <person name="Jurgens J.A."/>
            <person name="Kallen N."/>
            <person name="Kersten P."/>
            <person name="Kohler A."/>
            <person name="Kuees U."/>
            <person name="Kumar T.K.A."/>
            <person name="Kuo A."/>
            <person name="LaButti K."/>
            <person name="Larrondo L.F."/>
            <person name="Lindquist E."/>
            <person name="Ling A."/>
            <person name="Lombard V."/>
            <person name="Lucas S."/>
            <person name="Lundell T."/>
            <person name="Martin R."/>
            <person name="McLaughlin D.J."/>
            <person name="Morgenstern I."/>
            <person name="Morin E."/>
            <person name="Murat C."/>
            <person name="Nagy L.G."/>
            <person name="Nolan M."/>
            <person name="Ohm R.A."/>
            <person name="Patyshakuliyeva A."/>
            <person name="Rokas A."/>
            <person name="Ruiz-Duenas F.J."/>
            <person name="Sabat G."/>
            <person name="Salamov A."/>
            <person name="Samejima M."/>
            <person name="Schmutz J."/>
            <person name="Slot J.C."/>
            <person name="St John F."/>
            <person name="Stenlid J."/>
            <person name="Sun H."/>
            <person name="Sun S."/>
            <person name="Syed K."/>
            <person name="Tsang A."/>
            <person name="Wiebenga A."/>
            <person name="Young D."/>
            <person name="Pisabarro A."/>
            <person name="Eastwood D.C."/>
            <person name="Martin F."/>
            <person name="Cullen D."/>
            <person name="Grigoriev I.V."/>
            <person name="Hibbett D.S."/>
        </authorList>
    </citation>
    <scope>NUCLEOTIDE SEQUENCE [LARGE SCALE GENOMIC DNA]</scope>
    <source>
        <strain evidence="3">FP-101664</strain>
    </source>
</reference>
<name>R7S781_TRAVS</name>
<dbReference type="AlphaFoldDB" id="R7S781"/>
<evidence type="ECO:0000313" key="3">
    <source>
        <dbReference type="Proteomes" id="UP000054317"/>
    </source>
</evidence>
<gene>
    <name evidence="2" type="ORF">TRAVEDRAFT_54541</name>
</gene>
<accession>R7S781</accession>
<dbReference type="OrthoDB" id="10572110at2759"/>
<keyword evidence="3" id="KW-1185">Reference proteome</keyword>